<reference evidence="1 2" key="1">
    <citation type="submission" date="2013-11" db="EMBL/GenBank/DDBJ databases">
        <title>The Damaraland mole rat (Fukomys damarensis) genome and evolution of African mole rats.</title>
        <authorList>
            <person name="Gladyshev V.N."/>
            <person name="Fang X."/>
        </authorList>
    </citation>
    <scope>NUCLEOTIDE SEQUENCE [LARGE SCALE GENOMIC DNA]</scope>
    <source>
        <tissue evidence="1">Liver</tissue>
    </source>
</reference>
<keyword evidence="2" id="KW-1185">Reference proteome</keyword>
<dbReference type="AlphaFoldDB" id="A0A091CTC0"/>
<evidence type="ECO:0000313" key="1">
    <source>
        <dbReference type="EMBL" id="KFO20755.1"/>
    </source>
</evidence>
<accession>A0A091CTC0</accession>
<organism evidence="1 2">
    <name type="scientific">Fukomys damarensis</name>
    <name type="common">Damaraland mole rat</name>
    <name type="synonym">Cryptomys damarensis</name>
    <dbReference type="NCBI Taxonomy" id="885580"/>
    <lineage>
        <taxon>Eukaryota</taxon>
        <taxon>Metazoa</taxon>
        <taxon>Chordata</taxon>
        <taxon>Craniata</taxon>
        <taxon>Vertebrata</taxon>
        <taxon>Euteleostomi</taxon>
        <taxon>Mammalia</taxon>
        <taxon>Eutheria</taxon>
        <taxon>Euarchontoglires</taxon>
        <taxon>Glires</taxon>
        <taxon>Rodentia</taxon>
        <taxon>Hystricomorpha</taxon>
        <taxon>Bathyergidae</taxon>
        <taxon>Fukomys</taxon>
    </lineage>
</organism>
<gene>
    <name evidence="1" type="ORF">H920_17861</name>
</gene>
<protein>
    <submittedName>
        <fullName evidence="1">Uncharacterized protein</fullName>
    </submittedName>
</protein>
<proteinExistence type="predicted"/>
<dbReference type="EMBL" id="KN124594">
    <property type="protein sequence ID" value="KFO20755.1"/>
    <property type="molecule type" value="Genomic_DNA"/>
</dbReference>
<dbReference type="Proteomes" id="UP000028990">
    <property type="component" value="Unassembled WGS sequence"/>
</dbReference>
<sequence length="212" mass="22351">MLQRGGVCMSATVTPDKQQKTHLGWRTPSGVYPRADRAEEAVLQVQESAAVSTQPQAGSFSELFPPSVWALRASATDSAQIAPGLLLGVSFGGSSADGGLIVGLLALLRALSPSPVVQGGEGALVYEAMCQSEDGQRSQCLPGVAADIRDWESGAASEDGRAGQRRWERVGATASRCQALTFLIPIMDVAKLKLVTVIVSHHGFGSVWLYEE</sequence>
<name>A0A091CTC0_FUKDA</name>
<evidence type="ECO:0000313" key="2">
    <source>
        <dbReference type="Proteomes" id="UP000028990"/>
    </source>
</evidence>